<dbReference type="Gene3D" id="3.60.40.10">
    <property type="entry name" value="PPM-type phosphatase domain"/>
    <property type="match status" value="1"/>
</dbReference>
<dbReference type="STRING" id="1903179.BI347_04435"/>
<dbReference type="AlphaFoldDB" id="A0A1S1WZX0"/>
<sequence>MKLSIFQESRVGGRSYNQDRLTVAHSSEAVMLVVADGMGGHMRGEVAAQITVDLLSELFYQQATPVLSHPNRFLVNVISSVHQVILEYATDHRLPDVPSTTVVVAIIQQGYLYWCHVGDSRLYLLDQKGLRLRSRDHSQVQRLIDQGLLNEEAAKTHPERNKIYNCLGASSDPEIDIGDRQEVGPGCSIVLCTDGLWSQVQDDEMEKVFAGRHVNQVLPALINVAERRAGAGGDNLSAVAVTLLDDGVELGERGDALDTEKTPPQKGGRLILESNLETMHQEILASQVSKGS</sequence>
<evidence type="ECO:0000313" key="2">
    <source>
        <dbReference type="EMBL" id="OHX12831.1"/>
    </source>
</evidence>
<dbReference type="PROSITE" id="PS51746">
    <property type="entry name" value="PPM_2"/>
    <property type="match status" value="1"/>
</dbReference>
<dbReference type="Pfam" id="PF13672">
    <property type="entry name" value="PP2C_2"/>
    <property type="match status" value="1"/>
</dbReference>
<dbReference type="CDD" id="cd00143">
    <property type="entry name" value="PP2Cc"/>
    <property type="match status" value="1"/>
</dbReference>
<feature type="domain" description="PPM-type phosphatase" evidence="1">
    <location>
        <begin position="2"/>
        <end position="243"/>
    </location>
</feature>
<dbReference type="Proteomes" id="UP000180088">
    <property type="component" value="Unassembled WGS sequence"/>
</dbReference>
<evidence type="ECO:0000313" key="3">
    <source>
        <dbReference type="EMBL" id="OHX19981.1"/>
    </source>
</evidence>
<comment type="caution">
    <text evidence="2">The sequence shown here is derived from an EMBL/GenBank/DDBJ whole genome shotgun (WGS) entry which is preliminary data.</text>
</comment>
<dbReference type="RefSeq" id="WP_071113102.1">
    <property type="nucleotide sequence ID" value="NZ_MKCS01000001.1"/>
</dbReference>
<evidence type="ECO:0000313" key="4">
    <source>
        <dbReference type="Proteomes" id="UP000180088"/>
    </source>
</evidence>
<dbReference type="OrthoDB" id="9801841at2"/>
<organism evidence="2 4">
    <name type="scientific">Chromobacterium sphagni</name>
    <dbReference type="NCBI Taxonomy" id="1903179"/>
    <lineage>
        <taxon>Bacteria</taxon>
        <taxon>Pseudomonadati</taxon>
        <taxon>Pseudomonadota</taxon>
        <taxon>Betaproteobacteria</taxon>
        <taxon>Neisseriales</taxon>
        <taxon>Chromobacteriaceae</taxon>
        <taxon>Chromobacterium</taxon>
    </lineage>
</organism>
<evidence type="ECO:0000259" key="1">
    <source>
        <dbReference type="PROSITE" id="PS51746"/>
    </source>
</evidence>
<dbReference type="InterPro" id="IPR001932">
    <property type="entry name" value="PPM-type_phosphatase-like_dom"/>
</dbReference>
<proteinExistence type="predicted"/>
<evidence type="ECO:0000313" key="5">
    <source>
        <dbReference type="Proteomes" id="UP000180280"/>
    </source>
</evidence>
<keyword evidence="5" id="KW-1185">Reference proteome</keyword>
<dbReference type="SMART" id="SM00331">
    <property type="entry name" value="PP2C_SIG"/>
    <property type="match status" value="1"/>
</dbReference>
<name>A0A1S1WZX0_9NEIS</name>
<protein>
    <submittedName>
        <fullName evidence="2">Phosphatase</fullName>
    </submittedName>
</protein>
<dbReference type="SUPFAM" id="SSF81606">
    <property type="entry name" value="PP2C-like"/>
    <property type="match status" value="1"/>
</dbReference>
<dbReference type="EMBL" id="MKCT01000021">
    <property type="protein sequence ID" value="OHX19981.1"/>
    <property type="molecule type" value="Genomic_DNA"/>
</dbReference>
<dbReference type="Proteomes" id="UP000180280">
    <property type="component" value="Unassembled WGS sequence"/>
</dbReference>
<dbReference type="InterPro" id="IPR036457">
    <property type="entry name" value="PPM-type-like_dom_sf"/>
</dbReference>
<dbReference type="SMART" id="SM00332">
    <property type="entry name" value="PP2Cc"/>
    <property type="match status" value="1"/>
</dbReference>
<accession>A0A1S1WZX0</accession>
<dbReference type="EMBL" id="MKCS01000001">
    <property type="protein sequence ID" value="OHX12831.1"/>
    <property type="molecule type" value="Genomic_DNA"/>
</dbReference>
<reference evidence="4 5" key="1">
    <citation type="submission" date="2016-09" db="EMBL/GenBank/DDBJ databases">
        <title>Chromobacterium muskegensis sp. nov., an insecticidal bacterium isolated from Sphagnum bogs.</title>
        <authorList>
            <person name="Sparks M.E."/>
            <person name="Blackburn M.B."/>
            <person name="Gundersen-Rindal D.E."/>
            <person name="Mitchell A."/>
            <person name="Farrar R."/>
            <person name="Kuhar D."/>
        </authorList>
    </citation>
    <scope>NUCLEOTIDE SEQUENCE [LARGE SCALE GENOMIC DNA]</scope>
    <source>
        <strain evidence="3 5">14B-1</strain>
        <strain evidence="2 4">37-2</strain>
    </source>
</reference>
<gene>
    <name evidence="3" type="ORF">BI344_15880</name>
    <name evidence="2" type="ORF">BI347_04435</name>
</gene>